<proteinExistence type="predicted"/>
<dbReference type="STRING" id="1586287.BBK82_37140"/>
<sequence>MLWLCAADRHDEAAEVAEVLLTSTDLVAIMATAPTPVAAVLVGLARRREDERRVDEVVRVAQQLSAQPGVLGWPPLRARDGLRR</sequence>
<evidence type="ECO:0000313" key="3">
    <source>
        <dbReference type="Proteomes" id="UP000093053"/>
    </source>
</evidence>
<gene>
    <name evidence="2" type="ORF">BBK82_37140</name>
</gene>
<dbReference type="EMBL" id="CP016793">
    <property type="protein sequence ID" value="ANZ40786.1"/>
    <property type="molecule type" value="Genomic_DNA"/>
</dbReference>
<keyword evidence="1" id="KW-1133">Transmembrane helix</keyword>
<keyword evidence="1" id="KW-0812">Transmembrane</keyword>
<keyword evidence="1" id="KW-0472">Membrane</keyword>
<dbReference type="KEGG" id="led:BBK82_37140"/>
<reference evidence="2 3" key="1">
    <citation type="submission" date="2016-07" db="EMBL/GenBank/DDBJ databases">
        <title>Complete genome sequence of the Lentzea guizhouensis DHS C013.</title>
        <authorList>
            <person name="Cao C."/>
        </authorList>
    </citation>
    <scope>NUCLEOTIDE SEQUENCE [LARGE SCALE GENOMIC DNA]</scope>
    <source>
        <strain evidence="2 3">DHS C013</strain>
    </source>
</reference>
<accession>A0A1B2HSR8</accession>
<organism evidence="2 3">
    <name type="scientific">Lentzea guizhouensis</name>
    <dbReference type="NCBI Taxonomy" id="1586287"/>
    <lineage>
        <taxon>Bacteria</taxon>
        <taxon>Bacillati</taxon>
        <taxon>Actinomycetota</taxon>
        <taxon>Actinomycetes</taxon>
        <taxon>Pseudonocardiales</taxon>
        <taxon>Pseudonocardiaceae</taxon>
        <taxon>Lentzea</taxon>
    </lineage>
</organism>
<feature type="transmembrane region" description="Helical" evidence="1">
    <location>
        <begin position="26"/>
        <end position="45"/>
    </location>
</feature>
<dbReference type="RefSeq" id="WP_065919123.1">
    <property type="nucleotide sequence ID" value="NZ_CP016793.1"/>
</dbReference>
<dbReference type="AlphaFoldDB" id="A0A1B2HSR8"/>
<dbReference type="Proteomes" id="UP000093053">
    <property type="component" value="Chromosome"/>
</dbReference>
<evidence type="ECO:0000256" key="1">
    <source>
        <dbReference type="SAM" id="Phobius"/>
    </source>
</evidence>
<protein>
    <submittedName>
        <fullName evidence="2">Uncharacterized protein</fullName>
    </submittedName>
</protein>
<keyword evidence="3" id="KW-1185">Reference proteome</keyword>
<evidence type="ECO:0000313" key="2">
    <source>
        <dbReference type="EMBL" id="ANZ40786.1"/>
    </source>
</evidence>
<name>A0A1B2HSR8_9PSEU</name>